<name>A0A914NE97_MELIC</name>
<reference evidence="3" key="1">
    <citation type="submission" date="2022-11" db="UniProtKB">
        <authorList>
            <consortium name="WormBaseParasite"/>
        </authorList>
    </citation>
    <scope>IDENTIFICATION</scope>
</reference>
<evidence type="ECO:0000313" key="3">
    <source>
        <dbReference type="WBParaSite" id="Minc3s05258g37887"/>
    </source>
</evidence>
<organism evidence="2 3">
    <name type="scientific">Meloidogyne incognita</name>
    <name type="common">Southern root-knot nematode worm</name>
    <name type="synonym">Oxyuris incognita</name>
    <dbReference type="NCBI Taxonomy" id="6306"/>
    <lineage>
        <taxon>Eukaryota</taxon>
        <taxon>Metazoa</taxon>
        <taxon>Ecdysozoa</taxon>
        <taxon>Nematoda</taxon>
        <taxon>Chromadorea</taxon>
        <taxon>Rhabditida</taxon>
        <taxon>Tylenchina</taxon>
        <taxon>Tylenchomorpha</taxon>
        <taxon>Tylenchoidea</taxon>
        <taxon>Meloidogynidae</taxon>
        <taxon>Meloidogyninae</taxon>
        <taxon>Meloidogyne</taxon>
        <taxon>Meloidogyne incognita group</taxon>
    </lineage>
</organism>
<protein>
    <submittedName>
        <fullName evidence="3">FLYWCH-type domain-containing protein</fullName>
    </submittedName>
</protein>
<keyword evidence="2" id="KW-1185">Reference proteome</keyword>
<dbReference type="WBParaSite" id="Minc3s05258g37887">
    <property type="protein sequence ID" value="Minc3s05258g37887"/>
    <property type="gene ID" value="Minc3s05258g37887"/>
</dbReference>
<feature type="region of interest" description="Disordered" evidence="1">
    <location>
        <begin position="20"/>
        <end position="43"/>
    </location>
</feature>
<evidence type="ECO:0000256" key="1">
    <source>
        <dbReference type="SAM" id="MobiDB-lite"/>
    </source>
</evidence>
<dbReference type="AlphaFoldDB" id="A0A914NE97"/>
<evidence type="ECO:0000313" key="2">
    <source>
        <dbReference type="Proteomes" id="UP000887563"/>
    </source>
</evidence>
<accession>A0A914NE97</accession>
<dbReference type="Proteomes" id="UP000887563">
    <property type="component" value="Unplaced"/>
</dbReference>
<proteinExistence type="predicted"/>
<dbReference type="Gene3D" id="2.20.25.240">
    <property type="match status" value="1"/>
</dbReference>
<sequence length="207" mass="23950">MNIKLKLAELQKSRKRRFPIDESSVFSQEQPHCTTSETDTENGEDSIKELIKFEQGITNKGTVAIWYAGYRYTRQRKNKDNWRCSNRDCTATAKATQNENGQFLGTLGIKEHNHLPSIPKKISEEIRNRLKNEKHQNKRPILAEVRANVPDEVYMALGSDKALEEFLRSLEEFLRTTARPEERDSEDVVDYENEFTGQDTSLLSLII</sequence>
<feature type="compositionally biased region" description="Polar residues" evidence="1">
    <location>
        <begin position="24"/>
        <end position="37"/>
    </location>
</feature>